<feature type="binding site" evidence="3">
    <location>
        <position position="74"/>
    </location>
    <ligand>
        <name>Cu cation</name>
        <dbReference type="ChEBI" id="CHEBI:23378"/>
    </ligand>
</feature>
<dbReference type="InterPro" id="IPR013766">
    <property type="entry name" value="Thioredoxin_domain"/>
</dbReference>
<keyword evidence="4" id="KW-1015">Disulfide bond</keyword>
<dbReference type="PATRIC" id="fig|1107882.3.peg.6203"/>
<dbReference type="CDD" id="cd02968">
    <property type="entry name" value="SCO"/>
    <property type="match status" value="1"/>
</dbReference>
<feature type="signal peptide" evidence="5">
    <location>
        <begin position="1"/>
        <end position="24"/>
    </location>
</feature>
<gene>
    <name evidence="7" type="ORF">MAXJ12_32059</name>
</gene>
<feature type="disulfide bond" description="Redox-active" evidence="4">
    <location>
        <begin position="70"/>
        <end position="74"/>
    </location>
</feature>
<dbReference type="InterPro" id="IPR036249">
    <property type="entry name" value="Thioredoxin-like_sf"/>
</dbReference>
<dbReference type="PROSITE" id="PS51352">
    <property type="entry name" value="THIOREDOXIN_2"/>
    <property type="match status" value="1"/>
</dbReference>
<dbReference type="EMBL" id="AHAM01000289">
    <property type="protein sequence ID" value="EHK53064.1"/>
    <property type="molecule type" value="Genomic_DNA"/>
</dbReference>
<organism evidence="7 8">
    <name type="scientific">Mesorhizobium alhagi CCNWXJ12-2</name>
    <dbReference type="NCBI Taxonomy" id="1107882"/>
    <lineage>
        <taxon>Bacteria</taxon>
        <taxon>Pseudomonadati</taxon>
        <taxon>Pseudomonadota</taxon>
        <taxon>Alphaproteobacteria</taxon>
        <taxon>Hyphomicrobiales</taxon>
        <taxon>Phyllobacteriaceae</taxon>
        <taxon>Allomesorhizobium</taxon>
    </lineage>
</organism>
<feature type="domain" description="Thioredoxin" evidence="6">
    <location>
        <begin position="32"/>
        <end position="201"/>
    </location>
</feature>
<dbReference type="InterPro" id="IPR003782">
    <property type="entry name" value="SCO1/SenC"/>
</dbReference>
<dbReference type="GO" id="GO:0046872">
    <property type="term" value="F:metal ion binding"/>
    <property type="evidence" value="ECO:0007669"/>
    <property type="project" value="UniProtKB-KW"/>
</dbReference>
<keyword evidence="8" id="KW-1185">Reference proteome</keyword>
<evidence type="ECO:0000256" key="5">
    <source>
        <dbReference type="SAM" id="SignalP"/>
    </source>
</evidence>
<sequence length="202" mass="22090">MGVPMLKRTVLLVLLAFGAPPAFAEGVKGVILDEPSPIAPFTLVDQAGEPFTLEQLKGRWSLIFLGFTHCPDVCPFTLANLGAVRGELSQLVTPEKLPQIVFLAVDPDRDRAVLADYVAHFDLAFVGVTGDRRDIDGLTTSLDGYYSLKKRGEHDKAYDVVHSAAVAFVTPEGSIRAKITPPFQPYNTAAYLYRLMREADPD</sequence>
<dbReference type="AlphaFoldDB" id="H0I1S4"/>
<feature type="chain" id="PRO_5003534338" description="Thioredoxin domain-containing protein" evidence="5">
    <location>
        <begin position="25"/>
        <end position="202"/>
    </location>
</feature>
<evidence type="ECO:0000313" key="7">
    <source>
        <dbReference type="EMBL" id="EHK53064.1"/>
    </source>
</evidence>
<keyword evidence="2 3" id="KW-0186">Copper</keyword>
<feature type="binding site" evidence="3">
    <location>
        <position position="162"/>
    </location>
    <ligand>
        <name>Cu cation</name>
        <dbReference type="ChEBI" id="CHEBI:23378"/>
    </ligand>
</feature>
<evidence type="ECO:0000313" key="8">
    <source>
        <dbReference type="Proteomes" id="UP000003250"/>
    </source>
</evidence>
<feature type="binding site" evidence="3">
    <location>
        <position position="70"/>
    </location>
    <ligand>
        <name>Cu cation</name>
        <dbReference type="ChEBI" id="CHEBI:23378"/>
    </ligand>
</feature>
<dbReference type="PANTHER" id="PTHR12151:SF25">
    <property type="entry name" value="LINALOOL DEHYDRATASE_ISOMERASE DOMAIN-CONTAINING PROTEIN"/>
    <property type="match status" value="1"/>
</dbReference>
<keyword evidence="5" id="KW-0732">Signal</keyword>
<dbReference type="Proteomes" id="UP000003250">
    <property type="component" value="Unassembled WGS sequence"/>
</dbReference>
<keyword evidence="3" id="KW-0479">Metal-binding</keyword>
<evidence type="ECO:0000256" key="2">
    <source>
        <dbReference type="ARBA" id="ARBA00023008"/>
    </source>
</evidence>
<comment type="similarity">
    <text evidence="1">Belongs to the SCO1/2 family.</text>
</comment>
<name>H0I1S4_9HYPH</name>
<protein>
    <recommendedName>
        <fullName evidence="6">Thioredoxin domain-containing protein</fullName>
    </recommendedName>
</protein>
<dbReference type="SUPFAM" id="SSF52833">
    <property type="entry name" value="Thioredoxin-like"/>
    <property type="match status" value="1"/>
</dbReference>
<dbReference type="Gene3D" id="3.40.30.10">
    <property type="entry name" value="Glutaredoxin"/>
    <property type="match status" value="1"/>
</dbReference>
<evidence type="ECO:0000256" key="3">
    <source>
        <dbReference type="PIRSR" id="PIRSR603782-1"/>
    </source>
</evidence>
<proteinExistence type="inferred from homology"/>
<evidence type="ECO:0000259" key="6">
    <source>
        <dbReference type="PROSITE" id="PS51352"/>
    </source>
</evidence>
<dbReference type="PANTHER" id="PTHR12151">
    <property type="entry name" value="ELECTRON TRANSPORT PROTIN SCO1/SENC FAMILY MEMBER"/>
    <property type="match status" value="1"/>
</dbReference>
<evidence type="ECO:0000256" key="1">
    <source>
        <dbReference type="ARBA" id="ARBA00010996"/>
    </source>
</evidence>
<reference evidence="7 8" key="1">
    <citation type="journal article" date="2012" name="J. Bacteriol.">
        <title>Draft Genome Sequence of Mesorhizobium alhagi CCNWXJ12-2T, a Novel Salt-Resistant Species Isolated from the Desert of Northwestern China.</title>
        <authorList>
            <person name="Zhou M."/>
            <person name="Chen W."/>
            <person name="Chen H."/>
            <person name="Wei G."/>
        </authorList>
    </citation>
    <scope>NUCLEOTIDE SEQUENCE [LARGE SCALE GENOMIC DNA]</scope>
    <source>
        <strain evidence="7 8">CCNWXJ12-2</strain>
    </source>
</reference>
<accession>H0I1S4</accession>
<dbReference type="Pfam" id="PF02630">
    <property type="entry name" value="SCO1-SenC"/>
    <property type="match status" value="1"/>
</dbReference>
<evidence type="ECO:0000256" key="4">
    <source>
        <dbReference type="PIRSR" id="PIRSR603782-2"/>
    </source>
</evidence>